<keyword evidence="2" id="KW-1185">Reference proteome</keyword>
<dbReference type="AlphaFoldDB" id="A0A101NMX6"/>
<comment type="caution">
    <text evidence="1">The sequence shown here is derived from an EMBL/GenBank/DDBJ whole genome shotgun (WGS) entry which is preliminary data.</text>
</comment>
<gene>
    <name evidence="1" type="ORF">AQI88_14200</name>
</gene>
<evidence type="ECO:0000313" key="1">
    <source>
        <dbReference type="EMBL" id="KUM96004.1"/>
    </source>
</evidence>
<evidence type="ECO:0000313" key="2">
    <source>
        <dbReference type="Proteomes" id="UP000054241"/>
    </source>
</evidence>
<protein>
    <submittedName>
        <fullName evidence="1">Uncharacterized protein</fullName>
    </submittedName>
</protein>
<proteinExistence type="predicted"/>
<dbReference type="Proteomes" id="UP000054241">
    <property type="component" value="Unassembled WGS sequence"/>
</dbReference>
<accession>A0A101NMX6</accession>
<reference evidence="1 2" key="1">
    <citation type="submission" date="2015-10" db="EMBL/GenBank/DDBJ databases">
        <title>Draft genome sequence of Streptomyces cellostaticus DSM 40189, type strain for the species Streptomyces cellostaticus.</title>
        <authorList>
            <person name="Ruckert C."/>
            <person name="Winkler A."/>
            <person name="Kalinowski J."/>
            <person name="Kampfer P."/>
            <person name="Glaeser S."/>
        </authorList>
    </citation>
    <scope>NUCLEOTIDE SEQUENCE [LARGE SCALE GENOMIC DNA]</scope>
    <source>
        <strain evidence="1 2">DSM 40189</strain>
    </source>
</reference>
<name>A0A101NMX6_9ACTN</name>
<organism evidence="1 2">
    <name type="scientific">Streptomyces cellostaticus</name>
    <dbReference type="NCBI Taxonomy" id="67285"/>
    <lineage>
        <taxon>Bacteria</taxon>
        <taxon>Bacillati</taxon>
        <taxon>Actinomycetota</taxon>
        <taxon>Actinomycetes</taxon>
        <taxon>Kitasatosporales</taxon>
        <taxon>Streptomycetaceae</taxon>
        <taxon>Streptomyces</taxon>
    </lineage>
</organism>
<dbReference type="EMBL" id="LMWL01000024">
    <property type="protein sequence ID" value="KUM96004.1"/>
    <property type="molecule type" value="Genomic_DNA"/>
</dbReference>
<sequence>MGALHVEPRTLLLSDQNLSVARTKQVESRLAGELSALKCLEQSQGAFGDAEQMGHVPSSW</sequence>